<evidence type="ECO:0000313" key="3">
    <source>
        <dbReference type="Proteomes" id="UP001589758"/>
    </source>
</evidence>
<keyword evidence="3" id="KW-1185">Reference proteome</keyword>
<sequence>MGDGHKEVLEELIDRSNQFLNRSLLLANQYLGVDYHAPAIFYNLKGKTAGLAYPLEWKIRINQSMLITHQIPFIEEVIPHELSHLFVYRYYSVKKRGVIKPHGKEWADFMQECFGLPPKVTHNFEIPLREVTLFVYKCACRTHYLSAIRHNKVLGFKSSYCCKYCTGKLNFLGRTEQVKK</sequence>
<proteinExistence type="predicted"/>
<feature type="domain" description="SprT-like" evidence="1">
    <location>
        <begin position="18"/>
        <end position="172"/>
    </location>
</feature>
<reference evidence="2 3" key="1">
    <citation type="submission" date="2024-09" db="EMBL/GenBank/DDBJ databases">
        <authorList>
            <person name="Sun Q."/>
            <person name="Mori K."/>
        </authorList>
    </citation>
    <scope>NUCLEOTIDE SEQUENCE [LARGE SCALE GENOMIC DNA]</scope>
    <source>
        <strain evidence="2 3">CCM 8545</strain>
    </source>
</reference>
<name>A0ABV6CDP3_9GAMM</name>
<dbReference type="Proteomes" id="UP001589758">
    <property type="component" value="Unassembled WGS sequence"/>
</dbReference>
<accession>A0ABV6CDP3</accession>
<comment type="caution">
    <text evidence="2">The sequence shown here is derived from an EMBL/GenBank/DDBJ whole genome shotgun (WGS) entry which is preliminary data.</text>
</comment>
<dbReference type="RefSeq" id="WP_385876466.1">
    <property type="nucleotide sequence ID" value="NZ_JBHLXE010000046.1"/>
</dbReference>
<dbReference type="EMBL" id="JBHLXE010000046">
    <property type="protein sequence ID" value="MFC0179368.1"/>
    <property type="molecule type" value="Genomic_DNA"/>
</dbReference>
<dbReference type="Pfam" id="PF10263">
    <property type="entry name" value="SprT-like"/>
    <property type="match status" value="1"/>
</dbReference>
<evidence type="ECO:0000259" key="1">
    <source>
        <dbReference type="SMART" id="SM00731"/>
    </source>
</evidence>
<organism evidence="2 3">
    <name type="scientific">Thorsellia kenyensis</name>
    <dbReference type="NCBI Taxonomy" id="1549888"/>
    <lineage>
        <taxon>Bacteria</taxon>
        <taxon>Pseudomonadati</taxon>
        <taxon>Pseudomonadota</taxon>
        <taxon>Gammaproteobacteria</taxon>
        <taxon>Enterobacterales</taxon>
        <taxon>Thorselliaceae</taxon>
        <taxon>Thorsellia</taxon>
    </lineage>
</organism>
<dbReference type="InterPro" id="IPR006640">
    <property type="entry name" value="SprT-like_domain"/>
</dbReference>
<evidence type="ECO:0000313" key="2">
    <source>
        <dbReference type="EMBL" id="MFC0179368.1"/>
    </source>
</evidence>
<dbReference type="SMART" id="SM00731">
    <property type="entry name" value="SprT"/>
    <property type="match status" value="1"/>
</dbReference>
<gene>
    <name evidence="2" type="ORF">ACFFIT_04535</name>
</gene>
<dbReference type="PANTHER" id="PTHR38773">
    <property type="entry name" value="PROTEIN SPRT"/>
    <property type="match status" value="1"/>
</dbReference>
<dbReference type="PANTHER" id="PTHR38773:SF1">
    <property type="entry name" value="PROTEIN SPRT"/>
    <property type="match status" value="1"/>
</dbReference>
<protein>
    <submittedName>
        <fullName evidence="2">SprT-like domain-containing protein</fullName>
    </submittedName>
</protein>